<dbReference type="InterPro" id="IPR029063">
    <property type="entry name" value="SAM-dependent_MTases_sf"/>
</dbReference>
<dbReference type="OMA" id="VDILDLW"/>
<accession>A0A0U5H0X3</accession>
<evidence type="ECO:0000313" key="1">
    <source>
        <dbReference type="EMBL" id="CEL07396.1"/>
    </source>
</evidence>
<dbReference type="Gene3D" id="3.40.50.150">
    <property type="entry name" value="Vaccinia Virus protein VP39"/>
    <property type="match status" value="1"/>
</dbReference>
<dbReference type="AlphaFoldDB" id="A0A0U5H0X3"/>
<dbReference type="SUPFAM" id="SSF53335">
    <property type="entry name" value="S-adenosyl-L-methionine-dependent methyltransferases"/>
    <property type="match status" value="1"/>
</dbReference>
<dbReference type="Proteomes" id="UP000054771">
    <property type="component" value="Unassembled WGS sequence"/>
</dbReference>
<evidence type="ECO:0000313" key="2">
    <source>
        <dbReference type="Proteomes" id="UP000054771"/>
    </source>
</evidence>
<organism evidence="1 2">
    <name type="scientific">Aspergillus calidoustus</name>
    <dbReference type="NCBI Taxonomy" id="454130"/>
    <lineage>
        <taxon>Eukaryota</taxon>
        <taxon>Fungi</taxon>
        <taxon>Dikarya</taxon>
        <taxon>Ascomycota</taxon>
        <taxon>Pezizomycotina</taxon>
        <taxon>Eurotiomycetes</taxon>
        <taxon>Eurotiomycetidae</taxon>
        <taxon>Eurotiales</taxon>
        <taxon>Aspergillaceae</taxon>
        <taxon>Aspergillus</taxon>
        <taxon>Aspergillus subgen. Nidulantes</taxon>
    </lineage>
</organism>
<dbReference type="OrthoDB" id="16079at2759"/>
<keyword evidence="2" id="KW-1185">Reference proteome</keyword>
<dbReference type="EMBL" id="CDMC01000009">
    <property type="protein sequence ID" value="CEL07396.1"/>
    <property type="molecule type" value="Genomic_DNA"/>
</dbReference>
<sequence>MPALTRWSPLSRYPLTESLSKFMPTAGNAGKKPVFVSESLCDDILQRLSPYLLRNRPLDILDLWPGPGLFSSKINDLLKPRRHVLVEPDLKKFKDFLEPLAQSRSCYELVSTKIQTEKDWGPALLSKHFPEQGPSCTDNSGPLPRNDTLLVLASPPPPTSTKDHFTVSRWFMTLMEACLQQRQLNTYGSVRLLVSVGAKDAKTILPSLIHERQRPAILTEQAARHAFLVAATDDSASGDWAFQKQYDILRDGAARVAQRASEAGVVTPVEREFSLSTLELAPDGSLVGKIPAPYQPRIKTAQHEKYIAAFQAFDNARPESPDYDKLRRARNRAFTRLNQENRQAYARKLVVDKYAQLDELNKSISRLAADQTTKLTDFDPVIKEIEAVEESIAEWMSEHHFDTSRAVPYLVDDRLASLHSGSFDDAVLLWDRRPFEPLLIGSEEIYPRETSKCLLYFEADPNAYAARKLQQLTPEQRYIAYDALEAYTLSLTGLQIHTIKNVTDCLFPALTTNEIIKAIPSLAQYASKRPKADFDSLPRTVHHNPEYKIPPLPSSLKTQDPVYCYQENLDYNLSSVRSRVLPISTLWDLFAKYATDCDPKQHSIVQLTRYFGGTVTTARGGIWLSDE</sequence>
<proteinExistence type="predicted"/>
<protein>
    <recommendedName>
        <fullName evidence="3">rRNA adenine N(6)-methyltransferase</fullName>
    </recommendedName>
</protein>
<name>A0A0U5H0X3_ASPCI</name>
<reference evidence="2" key="1">
    <citation type="journal article" date="2016" name="Genome Announc.">
        <title>Draft genome sequences of fungus Aspergillus calidoustus.</title>
        <authorList>
            <person name="Horn F."/>
            <person name="Linde J."/>
            <person name="Mattern D.J."/>
            <person name="Walther G."/>
            <person name="Guthke R."/>
            <person name="Scherlach K."/>
            <person name="Martin K."/>
            <person name="Brakhage A.A."/>
            <person name="Petzke L."/>
            <person name="Valiante V."/>
        </authorList>
    </citation>
    <scope>NUCLEOTIDE SEQUENCE [LARGE SCALE GENOMIC DNA]</scope>
    <source>
        <strain evidence="2">SF006504</strain>
    </source>
</reference>
<gene>
    <name evidence="1" type="ORF">ASPCAL10553</name>
</gene>
<evidence type="ECO:0008006" key="3">
    <source>
        <dbReference type="Google" id="ProtNLM"/>
    </source>
</evidence>